<sequence length="82" mass="9501">MNITLGALFSKIESDYLTGKVTITKSYERVLKHRINAKLRRFFMVELPYIKKAGITEFYNGITENNNVQPLLHQNKRGEEGI</sequence>
<gene>
    <name evidence="1" type="ORF">NCS_11472</name>
</gene>
<dbReference type="AlphaFoldDB" id="A0A2H1FFW8"/>
<keyword evidence="2" id="KW-1185">Reference proteome</keyword>
<accession>A0A2H1FFW8</accession>
<protein>
    <submittedName>
        <fullName evidence="1">Uncharacterized protein</fullName>
    </submittedName>
</protein>
<dbReference type="EMBL" id="LT841358">
    <property type="protein sequence ID" value="SMH71660.1"/>
    <property type="molecule type" value="Genomic_DNA"/>
</dbReference>
<reference evidence="2" key="1">
    <citation type="submission" date="2017-03" db="EMBL/GenBank/DDBJ databases">
        <authorList>
            <person name="Herbold C."/>
        </authorList>
    </citation>
    <scope>NUCLEOTIDE SEQUENCE [LARGE SCALE GENOMIC DNA]</scope>
</reference>
<evidence type="ECO:0000313" key="1">
    <source>
        <dbReference type="EMBL" id="SMH71660.1"/>
    </source>
</evidence>
<proteinExistence type="predicted"/>
<evidence type="ECO:0000313" key="2">
    <source>
        <dbReference type="Proteomes" id="UP000230607"/>
    </source>
</evidence>
<dbReference type="Proteomes" id="UP000230607">
    <property type="component" value="Chromosome 1"/>
</dbReference>
<organism evidence="1 2">
    <name type="scientific">Candidatus Nitrosotalea okcheonensis</name>
    <dbReference type="NCBI Taxonomy" id="1903276"/>
    <lineage>
        <taxon>Archaea</taxon>
        <taxon>Nitrososphaerota</taxon>
        <taxon>Nitrososphaeria</taxon>
        <taxon>Nitrosotaleales</taxon>
        <taxon>Nitrosotaleaceae</taxon>
        <taxon>Nitrosotalea</taxon>
    </lineage>
</organism>
<name>A0A2H1FFW8_9ARCH</name>